<evidence type="ECO:0000256" key="1">
    <source>
        <dbReference type="SAM" id="Phobius"/>
    </source>
</evidence>
<feature type="transmembrane region" description="Helical" evidence="1">
    <location>
        <begin position="12"/>
        <end position="33"/>
    </location>
</feature>
<dbReference type="AlphaFoldDB" id="A0A1G2NZJ7"/>
<keyword evidence="1" id="KW-0472">Membrane</keyword>
<evidence type="ECO:0000313" key="2">
    <source>
        <dbReference type="EMBL" id="OHA41500.1"/>
    </source>
</evidence>
<accession>A0A1G2NZJ7</accession>
<dbReference type="EMBL" id="MHSK01000032">
    <property type="protein sequence ID" value="OHA41500.1"/>
    <property type="molecule type" value="Genomic_DNA"/>
</dbReference>
<protein>
    <submittedName>
        <fullName evidence="2">Uncharacterized protein</fullName>
    </submittedName>
</protein>
<keyword evidence="1" id="KW-1133">Transmembrane helix</keyword>
<comment type="caution">
    <text evidence="2">The sequence shown here is derived from an EMBL/GenBank/DDBJ whole genome shotgun (WGS) entry which is preliminary data.</text>
</comment>
<gene>
    <name evidence="2" type="ORF">A3G52_00940</name>
</gene>
<dbReference type="Proteomes" id="UP000177269">
    <property type="component" value="Unassembled WGS sequence"/>
</dbReference>
<proteinExistence type="predicted"/>
<reference evidence="2 3" key="1">
    <citation type="journal article" date="2016" name="Nat. Commun.">
        <title>Thousands of microbial genomes shed light on interconnected biogeochemical processes in an aquifer system.</title>
        <authorList>
            <person name="Anantharaman K."/>
            <person name="Brown C.T."/>
            <person name="Hug L.A."/>
            <person name="Sharon I."/>
            <person name="Castelle C.J."/>
            <person name="Probst A.J."/>
            <person name="Thomas B.C."/>
            <person name="Singh A."/>
            <person name="Wilkins M.J."/>
            <person name="Karaoz U."/>
            <person name="Brodie E.L."/>
            <person name="Williams K.H."/>
            <person name="Hubbard S.S."/>
            <person name="Banfield J.F."/>
        </authorList>
    </citation>
    <scope>NUCLEOTIDE SEQUENCE [LARGE SCALE GENOMIC DNA]</scope>
</reference>
<feature type="transmembrane region" description="Helical" evidence="1">
    <location>
        <begin position="39"/>
        <end position="59"/>
    </location>
</feature>
<keyword evidence="1" id="KW-0812">Transmembrane</keyword>
<organism evidence="2 3">
    <name type="scientific">Candidatus Taylorbacteria bacterium RIFCSPLOWO2_12_FULL_43_20</name>
    <dbReference type="NCBI Taxonomy" id="1802332"/>
    <lineage>
        <taxon>Bacteria</taxon>
        <taxon>Candidatus Tayloriibacteriota</taxon>
    </lineage>
</organism>
<evidence type="ECO:0000313" key="3">
    <source>
        <dbReference type="Proteomes" id="UP000177269"/>
    </source>
</evidence>
<sequence>MKNQSSRYTLPSPVWLQVLGLILFTVFFVLLSISSSNTWLGDVLIIASILFLFLAVYGVKLRLVMQYHHDDLKTANDAWSVARGHLFKLHSIPILGFIVTYILRNQLHWFIKEIKYRKCHELYVRGLHNLSPRQHKGTMDLYIEKLEPFNEAREISDPDIDFHYWLNWLEILLGQLKFHARLHARECFNRWYELSIRHKANEVVKTGQRPLYDAPDGFTKDDIDDVYQNQIAYAFNKASVAARIRDKLDKIHASGMASIEGTLKLIDDVFVAANTADETTAVVAVH</sequence>
<name>A0A1G2NZJ7_9BACT</name>